<organism evidence="1 2">
    <name type="scientific">Mya arenaria</name>
    <name type="common">Soft-shell clam</name>
    <dbReference type="NCBI Taxonomy" id="6604"/>
    <lineage>
        <taxon>Eukaryota</taxon>
        <taxon>Metazoa</taxon>
        <taxon>Spiralia</taxon>
        <taxon>Lophotrochozoa</taxon>
        <taxon>Mollusca</taxon>
        <taxon>Bivalvia</taxon>
        <taxon>Autobranchia</taxon>
        <taxon>Heteroconchia</taxon>
        <taxon>Euheterodonta</taxon>
        <taxon>Imparidentia</taxon>
        <taxon>Neoheterodontei</taxon>
        <taxon>Myida</taxon>
        <taxon>Myoidea</taxon>
        <taxon>Myidae</taxon>
        <taxon>Mya</taxon>
    </lineage>
</organism>
<gene>
    <name evidence="1" type="ORF">MAR_024443</name>
</gene>
<evidence type="ECO:0008006" key="3">
    <source>
        <dbReference type="Google" id="ProtNLM"/>
    </source>
</evidence>
<proteinExistence type="predicted"/>
<keyword evidence="2" id="KW-1185">Reference proteome</keyword>
<dbReference type="Proteomes" id="UP001164746">
    <property type="component" value="Chromosome 3"/>
</dbReference>
<name>A0ABY7DYS2_MYAAR</name>
<protein>
    <recommendedName>
        <fullName evidence="3">EB domain-containing protein</fullName>
    </recommendedName>
</protein>
<evidence type="ECO:0000313" key="2">
    <source>
        <dbReference type="Proteomes" id="UP001164746"/>
    </source>
</evidence>
<dbReference type="EMBL" id="CP111014">
    <property type="protein sequence ID" value="WAR00071.1"/>
    <property type="molecule type" value="Genomic_DNA"/>
</dbReference>
<reference evidence="1" key="1">
    <citation type="submission" date="2022-11" db="EMBL/GenBank/DDBJ databases">
        <title>Centuries of genome instability and evolution in soft-shell clam transmissible cancer (bioRxiv).</title>
        <authorList>
            <person name="Hart S.F.M."/>
            <person name="Yonemitsu M.A."/>
            <person name="Giersch R.M."/>
            <person name="Beal B.F."/>
            <person name="Arriagada G."/>
            <person name="Davis B.W."/>
            <person name="Ostrander E.A."/>
            <person name="Goff S.P."/>
            <person name="Metzger M.J."/>
        </authorList>
    </citation>
    <scope>NUCLEOTIDE SEQUENCE</scope>
    <source>
        <strain evidence="1">MELC-2E11</strain>
        <tissue evidence="1">Siphon/mantle</tissue>
    </source>
</reference>
<sequence length="139" mass="14896">MNGMCMCPGGYLMANGMCLKVGSLGGTCMGNACPGDKMATCQSGMCMCNTNSTGIAGMCMPNGGPGGVCVSGQCPGDRHAVCSSNNIRPPRWDMLERAVCGKDGEMRQGQYVVCLWERLRTLERLLQQKESQVLRNMRS</sequence>
<accession>A0ABY7DYS2</accession>
<evidence type="ECO:0000313" key="1">
    <source>
        <dbReference type="EMBL" id="WAR00071.1"/>
    </source>
</evidence>